<gene>
    <name evidence="2" type="ORF">ENQ76_00850</name>
</gene>
<keyword evidence="1" id="KW-0812">Transmembrane</keyword>
<sequence>MAGFGHGPAAPQEVEDPAMTRRNARNGLWLFAVYLAIYGGFVGLNAFRPEVMTRDLAGINLAVWYGLGLIVSALVLALVYMALCRAPASGGKGAGA</sequence>
<evidence type="ECO:0000256" key="1">
    <source>
        <dbReference type="SAM" id="Phobius"/>
    </source>
</evidence>
<dbReference type="EMBL" id="DSOK01000025">
    <property type="protein sequence ID" value="HEN14003.1"/>
    <property type="molecule type" value="Genomic_DNA"/>
</dbReference>
<keyword evidence="1" id="KW-0472">Membrane</keyword>
<comment type="caution">
    <text evidence="2">The sequence shown here is derived from an EMBL/GenBank/DDBJ whole genome shotgun (WGS) entry which is preliminary data.</text>
</comment>
<keyword evidence="1" id="KW-1133">Transmembrane helix</keyword>
<organism evidence="2">
    <name type="scientific">Schlesneria paludicola</name>
    <dbReference type="NCBI Taxonomy" id="360056"/>
    <lineage>
        <taxon>Bacteria</taxon>
        <taxon>Pseudomonadati</taxon>
        <taxon>Planctomycetota</taxon>
        <taxon>Planctomycetia</taxon>
        <taxon>Planctomycetales</taxon>
        <taxon>Planctomycetaceae</taxon>
        <taxon>Schlesneria</taxon>
    </lineage>
</organism>
<dbReference type="Pfam" id="PF04341">
    <property type="entry name" value="DUF485"/>
    <property type="match status" value="1"/>
</dbReference>
<proteinExistence type="predicted"/>
<feature type="transmembrane region" description="Helical" evidence="1">
    <location>
        <begin position="28"/>
        <end position="47"/>
    </location>
</feature>
<dbReference type="AlphaFoldDB" id="A0A7C2JYI2"/>
<protein>
    <submittedName>
        <fullName evidence="2">DUF485 domain-containing protein</fullName>
    </submittedName>
</protein>
<accession>A0A7C2JYI2</accession>
<name>A0A7C2JYI2_9PLAN</name>
<evidence type="ECO:0000313" key="2">
    <source>
        <dbReference type="EMBL" id="HEN14003.1"/>
    </source>
</evidence>
<reference evidence="2" key="1">
    <citation type="journal article" date="2020" name="mSystems">
        <title>Genome- and Community-Level Interaction Insights into Carbon Utilization and Element Cycling Functions of Hydrothermarchaeota in Hydrothermal Sediment.</title>
        <authorList>
            <person name="Zhou Z."/>
            <person name="Liu Y."/>
            <person name="Xu W."/>
            <person name="Pan J."/>
            <person name="Luo Z.H."/>
            <person name="Li M."/>
        </authorList>
    </citation>
    <scope>NUCLEOTIDE SEQUENCE [LARGE SCALE GENOMIC DNA]</scope>
    <source>
        <strain evidence="2">SpSt-339</strain>
    </source>
</reference>
<feature type="transmembrane region" description="Helical" evidence="1">
    <location>
        <begin position="62"/>
        <end position="83"/>
    </location>
</feature>
<dbReference type="InterPro" id="IPR007436">
    <property type="entry name" value="DUF485"/>
</dbReference>